<dbReference type="GO" id="GO:0007165">
    <property type="term" value="P:signal transduction"/>
    <property type="evidence" value="ECO:0007669"/>
    <property type="project" value="InterPro"/>
</dbReference>
<feature type="domain" description="PDEase" evidence="3">
    <location>
        <begin position="94"/>
        <end position="123"/>
    </location>
</feature>
<comment type="caution">
    <text evidence="4">The sequence shown here is derived from an EMBL/GenBank/DDBJ whole genome shotgun (WGS) entry which is preliminary data.</text>
</comment>
<evidence type="ECO:0000313" key="5">
    <source>
        <dbReference type="Proteomes" id="UP001054945"/>
    </source>
</evidence>
<dbReference type="InterPro" id="IPR023174">
    <property type="entry name" value="PDEase_CS"/>
</dbReference>
<accession>A0AAV4WIN3</accession>
<dbReference type="AlphaFoldDB" id="A0AAV4WIN3"/>
<dbReference type="Pfam" id="PF00233">
    <property type="entry name" value="PDEase_I"/>
    <property type="match status" value="1"/>
</dbReference>
<gene>
    <name evidence="4" type="primary">Pde1c</name>
    <name evidence="4" type="ORF">CEXT_71391</name>
</gene>
<dbReference type="SUPFAM" id="SSF109604">
    <property type="entry name" value="HD-domain/PDEase-like"/>
    <property type="match status" value="1"/>
</dbReference>
<dbReference type="PANTHER" id="PTHR11347">
    <property type="entry name" value="CYCLIC NUCLEOTIDE PHOSPHODIESTERASE"/>
    <property type="match status" value="1"/>
</dbReference>
<name>A0AAV4WIN3_CAEEX</name>
<keyword evidence="1" id="KW-0479">Metal-binding</keyword>
<dbReference type="Proteomes" id="UP001054945">
    <property type="component" value="Unassembled WGS sequence"/>
</dbReference>
<protein>
    <recommendedName>
        <fullName evidence="3">PDEase domain-containing protein</fullName>
    </recommendedName>
</protein>
<dbReference type="InterPro" id="IPR036971">
    <property type="entry name" value="PDEase_catalytic_dom_sf"/>
</dbReference>
<proteinExistence type="predicted"/>
<sequence>MNIIKTLNSEDWSFDVFQLNSVAGGQCLRYMSHYLLNRFGLINKFKMSTSALESFLDANRKWLRAVQEPLPQQHARRRCHANCRLFTLPSRPRSIIHDYEHTGTTNSFHVMSGSETALLYNDRCQSWRTTTSVSLSVC</sequence>
<dbReference type="Gene3D" id="1.10.1300.10">
    <property type="entry name" value="3'5'-cyclic nucleotide phosphodiesterase, catalytic domain"/>
    <property type="match status" value="2"/>
</dbReference>
<reference evidence="4 5" key="1">
    <citation type="submission" date="2021-06" db="EMBL/GenBank/DDBJ databases">
        <title>Caerostris extrusa draft genome.</title>
        <authorList>
            <person name="Kono N."/>
            <person name="Arakawa K."/>
        </authorList>
    </citation>
    <scope>NUCLEOTIDE SEQUENCE [LARGE SCALE GENOMIC DNA]</scope>
</reference>
<evidence type="ECO:0000313" key="4">
    <source>
        <dbReference type="EMBL" id="GIY82089.1"/>
    </source>
</evidence>
<dbReference type="InterPro" id="IPR002073">
    <property type="entry name" value="PDEase_catalytic_dom"/>
</dbReference>
<evidence type="ECO:0000256" key="2">
    <source>
        <dbReference type="ARBA" id="ARBA00022801"/>
    </source>
</evidence>
<evidence type="ECO:0000259" key="3">
    <source>
        <dbReference type="Pfam" id="PF00233"/>
    </source>
</evidence>
<keyword evidence="2" id="KW-0378">Hydrolase</keyword>
<keyword evidence="5" id="KW-1185">Reference proteome</keyword>
<organism evidence="4 5">
    <name type="scientific">Caerostris extrusa</name>
    <name type="common">Bark spider</name>
    <name type="synonym">Caerostris bankana</name>
    <dbReference type="NCBI Taxonomy" id="172846"/>
    <lineage>
        <taxon>Eukaryota</taxon>
        <taxon>Metazoa</taxon>
        <taxon>Ecdysozoa</taxon>
        <taxon>Arthropoda</taxon>
        <taxon>Chelicerata</taxon>
        <taxon>Arachnida</taxon>
        <taxon>Araneae</taxon>
        <taxon>Araneomorphae</taxon>
        <taxon>Entelegynae</taxon>
        <taxon>Araneoidea</taxon>
        <taxon>Araneidae</taxon>
        <taxon>Caerostris</taxon>
    </lineage>
</organism>
<dbReference type="GO" id="GO:0004114">
    <property type="term" value="F:3',5'-cyclic-nucleotide phosphodiesterase activity"/>
    <property type="evidence" value="ECO:0007669"/>
    <property type="project" value="InterPro"/>
</dbReference>
<dbReference type="EMBL" id="BPLR01016208">
    <property type="protein sequence ID" value="GIY82089.1"/>
    <property type="molecule type" value="Genomic_DNA"/>
</dbReference>
<dbReference type="PROSITE" id="PS00126">
    <property type="entry name" value="PDEASE_I_1"/>
    <property type="match status" value="1"/>
</dbReference>
<evidence type="ECO:0000256" key="1">
    <source>
        <dbReference type="ARBA" id="ARBA00022723"/>
    </source>
</evidence>
<dbReference type="GO" id="GO:0046872">
    <property type="term" value="F:metal ion binding"/>
    <property type="evidence" value="ECO:0007669"/>
    <property type="project" value="UniProtKB-KW"/>
</dbReference>